<keyword evidence="2" id="KW-1185">Reference proteome</keyword>
<evidence type="ECO:0000313" key="1">
    <source>
        <dbReference type="EMBL" id="CAK5033671.1"/>
    </source>
</evidence>
<dbReference type="Proteomes" id="UP001497535">
    <property type="component" value="Unassembled WGS sequence"/>
</dbReference>
<organism evidence="1 2">
    <name type="scientific">Meloidogyne enterolobii</name>
    <name type="common">Root-knot nematode worm</name>
    <name type="synonym">Meloidogyne mayaguensis</name>
    <dbReference type="NCBI Taxonomy" id="390850"/>
    <lineage>
        <taxon>Eukaryota</taxon>
        <taxon>Metazoa</taxon>
        <taxon>Ecdysozoa</taxon>
        <taxon>Nematoda</taxon>
        <taxon>Chromadorea</taxon>
        <taxon>Rhabditida</taxon>
        <taxon>Tylenchina</taxon>
        <taxon>Tylenchomorpha</taxon>
        <taxon>Tylenchoidea</taxon>
        <taxon>Meloidogynidae</taxon>
        <taxon>Meloidogyninae</taxon>
        <taxon>Meloidogyne</taxon>
    </lineage>
</organism>
<dbReference type="EMBL" id="CAVMJV010000007">
    <property type="protein sequence ID" value="CAK5033671.1"/>
    <property type="molecule type" value="Genomic_DNA"/>
</dbReference>
<gene>
    <name evidence="1" type="ORF">MENTE1834_LOCUS8194</name>
</gene>
<accession>A0ACB0Y6T4</accession>
<comment type="caution">
    <text evidence="1">The sequence shown here is derived from an EMBL/GenBank/DDBJ whole genome shotgun (WGS) entry which is preliminary data.</text>
</comment>
<name>A0ACB0Y6T4_MELEN</name>
<sequence length="201" mass="24233">MKLITVLFFLIFNSILLSLINSVKNNKNQNELKGVEETSKDLTYILNEGAESSVAPQIQISEETLKIKPKVTKKKPTGNNEEEKKLKRKETIRKYYQKNKEKICEDQRNLYLKNKETETFKEKRIQYRKKQYQKNRERSLEYQREYRLKKKNEKEILEKELQFDKEEGNEFDIPQTVKVQLAVRKRHFCKNHLLLPLSLFF</sequence>
<proteinExistence type="predicted"/>
<reference evidence="1" key="1">
    <citation type="submission" date="2023-11" db="EMBL/GenBank/DDBJ databases">
        <authorList>
            <person name="Poullet M."/>
        </authorList>
    </citation>
    <scope>NUCLEOTIDE SEQUENCE</scope>
    <source>
        <strain evidence="1">E1834</strain>
    </source>
</reference>
<evidence type="ECO:0000313" key="2">
    <source>
        <dbReference type="Proteomes" id="UP001497535"/>
    </source>
</evidence>
<protein>
    <submittedName>
        <fullName evidence="1">Uncharacterized protein</fullName>
    </submittedName>
</protein>